<dbReference type="PANTHER" id="PTHR36811:SF2">
    <property type="entry name" value="OS08G0444440 PROTEIN"/>
    <property type="match status" value="1"/>
</dbReference>
<organism evidence="1 2">
    <name type="scientific">Aristolochia fimbriata</name>
    <name type="common">White veined hardy Dutchman's pipe vine</name>
    <dbReference type="NCBI Taxonomy" id="158543"/>
    <lineage>
        <taxon>Eukaryota</taxon>
        <taxon>Viridiplantae</taxon>
        <taxon>Streptophyta</taxon>
        <taxon>Embryophyta</taxon>
        <taxon>Tracheophyta</taxon>
        <taxon>Spermatophyta</taxon>
        <taxon>Magnoliopsida</taxon>
        <taxon>Magnoliidae</taxon>
        <taxon>Piperales</taxon>
        <taxon>Aristolochiaceae</taxon>
        <taxon>Aristolochia</taxon>
    </lineage>
</organism>
<protein>
    <submittedName>
        <fullName evidence="1">Uncharacterized protein</fullName>
    </submittedName>
</protein>
<name>A0AAV7F7I9_ARIFI</name>
<accession>A0AAV7F7I9</accession>
<dbReference type="AlphaFoldDB" id="A0AAV7F7I9"/>
<dbReference type="EMBL" id="JAINDJ010000002">
    <property type="protein sequence ID" value="KAG9456056.1"/>
    <property type="molecule type" value="Genomic_DNA"/>
</dbReference>
<evidence type="ECO:0000313" key="1">
    <source>
        <dbReference type="EMBL" id="KAG9456056.1"/>
    </source>
</evidence>
<gene>
    <name evidence="1" type="ORF">H6P81_000564</name>
</gene>
<comment type="caution">
    <text evidence="1">The sequence shown here is derived from an EMBL/GenBank/DDBJ whole genome shotgun (WGS) entry which is preliminary data.</text>
</comment>
<dbReference type="PANTHER" id="PTHR36811">
    <property type="entry name" value="OS08G0444440 PROTEIN"/>
    <property type="match status" value="1"/>
</dbReference>
<evidence type="ECO:0000313" key="2">
    <source>
        <dbReference type="Proteomes" id="UP000825729"/>
    </source>
</evidence>
<keyword evidence="2" id="KW-1185">Reference proteome</keyword>
<reference evidence="1 2" key="1">
    <citation type="submission" date="2021-07" db="EMBL/GenBank/DDBJ databases">
        <title>The Aristolochia fimbriata genome: insights into angiosperm evolution, floral development and chemical biosynthesis.</title>
        <authorList>
            <person name="Jiao Y."/>
        </authorList>
    </citation>
    <scope>NUCLEOTIDE SEQUENCE [LARGE SCALE GENOMIC DNA]</scope>
    <source>
        <strain evidence="1">IBCAS-2021</strain>
        <tissue evidence="1">Leaf</tissue>
    </source>
</reference>
<proteinExistence type="predicted"/>
<dbReference type="Proteomes" id="UP000825729">
    <property type="component" value="Unassembled WGS sequence"/>
</dbReference>
<sequence>MASAEMGEEKGKILEMMRGLGVQKKTSRSVREKRLFKKVAEYLTSDSYMYAPLVSLSVPHVVGSPSVPPKIHQSSSTRKEVHLVKLQKLFDS</sequence>